<protein>
    <submittedName>
        <fullName evidence="5">Uncharacterized LOC100176485</fullName>
    </submittedName>
</protein>
<dbReference type="Ensembl" id="ENSCINT00000002073.3">
    <property type="protein sequence ID" value="ENSCINP00000002073.3"/>
    <property type="gene ID" value="ENSCING00000001104.3"/>
</dbReference>
<dbReference type="GeneID" id="100176485"/>
<dbReference type="Gene3D" id="2.10.25.10">
    <property type="entry name" value="Laminin"/>
    <property type="match status" value="2"/>
</dbReference>
<dbReference type="InterPro" id="IPR013783">
    <property type="entry name" value="Ig-like_fold"/>
</dbReference>
<keyword evidence="2" id="KW-0732">Signal</keyword>
<evidence type="ECO:0000256" key="1">
    <source>
        <dbReference type="PROSITE-ProRule" id="PRU00076"/>
    </source>
</evidence>
<dbReference type="GO" id="GO:0017134">
    <property type="term" value="F:fibroblast growth factor binding"/>
    <property type="evidence" value="ECO:0000318"/>
    <property type="project" value="GO_Central"/>
</dbReference>
<dbReference type="KEGG" id="cin:100176485"/>
<reference evidence="6" key="1">
    <citation type="journal article" date="2002" name="Science">
        <title>The draft genome of Ciona intestinalis: insights into chordate and vertebrate origins.</title>
        <authorList>
            <person name="Dehal P."/>
            <person name="Satou Y."/>
            <person name="Campbell R.K."/>
            <person name="Chapman J."/>
            <person name="Degnan B."/>
            <person name="De Tomaso A."/>
            <person name="Davidson B."/>
            <person name="Di Gregorio A."/>
            <person name="Gelpke M."/>
            <person name="Goodstein D.M."/>
            <person name="Harafuji N."/>
            <person name="Hastings K.E."/>
            <person name="Ho I."/>
            <person name="Hotta K."/>
            <person name="Huang W."/>
            <person name="Kawashima T."/>
            <person name="Lemaire P."/>
            <person name="Martinez D."/>
            <person name="Meinertzhagen I.A."/>
            <person name="Necula S."/>
            <person name="Nonaka M."/>
            <person name="Putnam N."/>
            <person name="Rash S."/>
            <person name="Saiga H."/>
            <person name="Satake M."/>
            <person name="Terry A."/>
            <person name="Yamada L."/>
            <person name="Wang H.G."/>
            <person name="Awazu S."/>
            <person name="Azumi K."/>
            <person name="Boore J."/>
            <person name="Branno M."/>
            <person name="Chin-Bow S."/>
            <person name="DeSantis R."/>
            <person name="Doyle S."/>
            <person name="Francino P."/>
            <person name="Keys D.N."/>
            <person name="Haga S."/>
            <person name="Hayashi H."/>
            <person name="Hino K."/>
            <person name="Imai K.S."/>
            <person name="Inaba K."/>
            <person name="Kano S."/>
            <person name="Kobayashi K."/>
            <person name="Kobayashi M."/>
            <person name="Lee B.I."/>
            <person name="Makabe K.W."/>
            <person name="Manohar C."/>
            <person name="Matassi G."/>
            <person name="Medina M."/>
            <person name="Mochizuki Y."/>
            <person name="Mount S."/>
            <person name="Morishita T."/>
            <person name="Miura S."/>
            <person name="Nakayama A."/>
            <person name="Nishizaka S."/>
            <person name="Nomoto H."/>
            <person name="Ohta F."/>
            <person name="Oishi K."/>
            <person name="Rigoutsos I."/>
            <person name="Sano M."/>
            <person name="Sasaki A."/>
            <person name="Sasakura Y."/>
            <person name="Shoguchi E."/>
            <person name="Shin-i T."/>
            <person name="Spagnuolo A."/>
            <person name="Stainier D."/>
            <person name="Suzuki M.M."/>
            <person name="Tassy O."/>
            <person name="Takatori N."/>
            <person name="Tokuoka M."/>
            <person name="Yagi K."/>
            <person name="Yoshizaki F."/>
            <person name="Wada S."/>
            <person name="Zhang C."/>
            <person name="Hyatt P.D."/>
            <person name="Larimer F."/>
            <person name="Detter C."/>
            <person name="Doggett N."/>
            <person name="Glavina T."/>
            <person name="Hawkins T."/>
            <person name="Richardson P."/>
            <person name="Lucas S."/>
            <person name="Kohara Y."/>
            <person name="Levine M."/>
            <person name="Satoh N."/>
            <person name="Rokhsar D.S."/>
        </authorList>
    </citation>
    <scope>NUCLEOTIDE SEQUENCE [LARGE SCALE GENOMIC DNA]</scope>
</reference>
<keyword evidence="6" id="KW-1185">Reference proteome</keyword>
<organism evidence="5 6">
    <name type="scientific">Ciona intestinalis</name>
    <name type="common">Transparent sea squirt</name>
    <name type="synonym">Ascidia intestinalis</name>
    <dbReference type="NCBI Taxonomy" id="7719"/>
    <lineage>
        <taxon>Eukaryota</taxon>
        <taxon>Metazoa</taxon>
        <taxon>Chordata</taxon>
        <taxon>Tunicata</taxon>
        <taxon>Ascidiacea</taxon>
        <taxon>Phlebobranchia</taxon>
        <taxon>Cionidae</taxon>
        <taxon>Ciona</taxon>
    </lineage>
</organism>
<sequence length="572" mass="62091">MSGALRLIILATIMAAISLTVEAEFATIRVPQNFGCSNGRKDGLFRHRDVSACKGTWEGHVRDAPLCSLGWHVCSWNDTEQLSGISWYQTVHIEGCYAINAANRGDLCTECSSENDDLAGIGADCPHQNQNDRSCFGRGKVTASSRMFRHRPCEHKPWMTGVVCCRDRRKGSTPIITVSPVSSVQSPAGVEIVLKCKAVASPLPEITWYKNGFQVNTVGVTVEEVAQDKLVYSKLRISPLADDVEGLYMCKAENRHGIAVSYTSDVTVIQARPKLVACRDKAKQSLLHGGVIAACGGKWKGTVKKSSKQLCAKGWHVCGLRDRSILNKLTWAETVSLSGCYAYDAATSDHFACNRCSRRLKGNSMAGIGANCGSLERSKTSCLNKGRIGVWQKQFLEGGNSTDEFDVTATVQDGVSAKTRSSCRYHRGVTTGVMCCKKKGSKRKDPVCSPGCENDGVCRVGNFCECPAGRSGFRCEVLNTAAHGKKCATPCGPNSHCNRKGVCKCDKGFKSTKNSCIPRKNRSKGKNRGRRCRGVNCQNGGRCSRGSCICPPLFTGQYCETAFVDQSQLTLH</sequence>
<feature type="chain" id="PRO_5014090507" evidence="2">
    <location>
        <begin position="24"/>
        <end position="572"/>
    </location>
</feature>
<evidence type="ECO:0000313" key="5">
    <source>
        <dbReference type="Ensembl" id="ENSCINP00000002073.3"/>
    </source>
</evidence>
<dbReference type="OrthoDB" id="10045365at2759"/>
<dbReference type="SUPFAM" id="SSF57196">
    <property type="entry name" value="EGF/Laminin"/>
    <property type="match status" value="1"/>
</dbReference>
<dbReference type="SMART" id="SM00409">
    <property type="entry name" value="IG"/>
    <property type="match status" value="1"/>
</dbReference>
<dbReference type="GO" id="GO:0005007">
    <property type="term" value="F:fibroblast growth factor receptor activity"/>
    <property type="evidence" value="ECO:0000318"/>
    <property type="project" value="GO_Central"/>
</dbReference>
<dbReference type="SMART" id="SM00181">
    <property type="entry name" value="EGF"/>
    <property type="match status" value="3"/>
</dbReference>
<dbReference type="InterPro" id="IPR007110">
    <property type="entry name" value="Ig-like_dom"/>
</dbReference>
<evidence type="ECO:0000259" key="3">
    <source>
        <dbReference type="PROSITE" id="PS50026"/>
    </source>
</evidence>
<dbReference type="PANTHER" id="PTHR19890:SF10">
    <property type="entry name" value="FIBROBLAST GROWTH FACTOR RECEPTOR-LIKE 1"/>
    <property type="match status" value="1"/>
</dbReference>
<dbReference type="InterPro" id="IPR003599">
    <property type="entry name" value="Ig_sub"/>
</dbReference>
<dbReference type="GO" id="GO:0005886">
    <property type="term" value="C:plasma membrane"/>
    <property type="evidence" value="ECO:0000318"/>
    <property type="project" value="GO_Central"/>
</dbReference>
<keyword evidence="1" id="KW-0245">EGF-like domain</keyword>
<evidence type="ECO:0000259" key="4">
    <source>
        <dbReference type="PROSITE" id="PS50835"/>
    </source>
</evidence>
<dbReference type="InterPro" id="IPR052615">
    <property type="entry name" value="FGFRL"/>
</dbReference>
<dbReference type="HOGENOM" id="CLU_476437_0_0_1"/>
<dbReference type="Gene3D" id="2.60.40.10">
    <property type="entry name" value="Immunoglobulins"/>
    <property type="match status" value="1"/>
</dbReference>
<accession>A0A1W2WI45</accession>
<reference evidence="5" key="2">
    <citation type="submission" date="2025-08" db="UniProtKB">
        <authorList>
            <consortium name="Ensembl"/>
        </authorList>
    </citation>
    <scope>IDENTIFICATION</scope>
</reference>
<evidence type="ECO:0000313" key="6">
    <source>
        <dbReference type="Proteomes" id="UP000008144"/>
    </source>
</evidence>
<reference evidence="5" key="3">
    <citation type="submission" date="2025-09" db="UniProtKB">
        <authorList>
            <consortium name="Ensembl"/>
        </authorList>
    </citation>
    <scope>IDENTIFICATION</scope>
</reference>
<feature type="domain" description="EGF-like" evidence="3">
    <location>
        <begin position="528"/>
        <end position="560"/>
    </location>
</feature>
<dbReference type="AlphaFoldDB" id="F7AG70"/>
<evidence type="ECO:0000256" key="2">
    <source>
        <dbReference type="SAM" id="SignalP"/>
    </source>
</evidence>
<dbReference type="CDD" id="cd00096">
    <property type="entry name" value="Ig"/>
    <property type="match status" value="1"/>
</dbReference>
<dbReference type="InterPro" id="IPR036179">
    <property type="entry name" value="Ig-like_dom_sf"/>
</dbReference>
<dbReference type="InParanoid" id="F7AG70"/>
<dbReference type="InterPro" id="IPR000742">
    <property type="entry name" value="EGF"/>
</dbReference>
<dbReference type="GeneTree" id="ENSGT00390000008861"/>
<gene>
    <name evidence="5" type="primary">LOC100176485</name>
</gene>
<dbReference type="PROSITE" id="PS50026">
    <property type="entry name" value="EGF_3"/>
    <property type="match status" value="2"/>
</dbReference>
<accession>F7AG70</accession>
<name>F7AG70_CIOIN</name>
<proteinExistence type="predicted"/>
<keyword evidence="1" id="KW-1015">Disulfide bond</keyword>
<dbReference type="SUPFAM" id="SSF48726">
    <property type="entry name" value="Immunoglobulin"/>
    <property type="match status" value="1"/>
</dbReference>
<feature type="domain" description="EGF-like" evidence="3">
    <location>
        <begin position="444"/>
        <end position="476"/>
    </location>
</feature>
<dbReference type="PROSITE" id="PS00022">
    <property type="entry name" value="EGF_1"/>
    <property type="match status" value="2"/>
</dbReference>
<dbReference type="PANTHER" id="PTHR19890">
    <property type="entry name" value="FIBROBLAST GROWTH FACTOR RECEPTOR"/>
    <property type="match status" value="1"/>
</dbReference>
<feature type="disulfide bond" evidence="1">
    <location>
        <begin position="550"/>
        <end position="559"/>
    </location>
</feature>
<feature type="signal peptide" evidence="2">
    <location>
        <begin position="1"/>
        <end position="23"/>
    </location>
</feature>
<dbReference type="Pfam" id="PF13927">
    <property type="entry name" value="Ig_3"/>
    <property type="match status" value="1"/>
</dbReference>
<feature type="domain" description="Ig-like" evidence="4">
    <location>
        <begin position="174"/>
        <end position="267"/>
    </location>
</feature>
<feature type="disulfide bond" evidence="1">
    <location>
        <begin position="448"/>
        <end position="458"/>
    </location>
</feature>
<feature type="disulfide bond" evidence="1">
    <location>
        <begin position="466"/>
        <end position="475"/>
    </location>
</feature>
<dbReference type="OMA" id="GVVCCRL"/>
<dbReference type="InterPro" id="IPR003598">
    <property type="entry name" value="Ig_sub2"/>
</dbReference>
<comment type="caution">
    <text evidence="1">Lacks conserved residue(s) required for the propagation of feature annotation.</text>
</comment>
<dbReference type="RefSeq" id="XP_002129012.1">
    <property type="nucleotide sequence ID" value="XM_002128976.3"/>
</dbReference>
<dbReference type="PROSITE" id="PS50835">
    <property type="entry name" value="IG_LIKE"/>
    <property type="match status" value="1"/>
</dbReference>
<dbReference type="SMART" id="SM00408">
    <property type="entry name" value="IGc2"/>
    <property type="match status" value="1"/>
</dbReference>
<dbReference type="Proteomes" id="UP000008144">
    <property type="component" value="Unassembled WGS sequence"/>
</dbReference>